<keyword evidence="1" id="KW-0472">Membrane</keyword>
<evidence type="ECO:0000256" key="1">
    <source>
        <dbReference type="SAM" id="Phobius"/>
    </source>
</evidence>
<dbReference type="Proteomes" id="UP001432322">
    <property type="component" value="Unassembled WGS sequence"/>
</dbReference>
<protein>
    <submittedName>
        <fullName evidence="2">Uncharacterized protein</fullName>
    </submittedName>
</protein>
<feature type="transmembrane region" description="Helical" evidence="1">
    <location>
        <begin position="88"/>
        <end position="114"/>
    </location>
</feature>
<feature type="transmembrane region" description="Helical" evidence="1">
    <location>
        <begin position="60"/>
        <end position="79"/>
    </location>
</feature>
<proteinExistence type="predicted"/>
<reference evidence="2" key="1">
    <citation type="submission" date="2023-10" db="EMBL/GenBank/DDBJ databases">
        <title>Genome assembly of Pristionchus species.</title>
        <authorList>
            <person name="Yoshida K."/>
            <person name="Sommer R.J."/>
        </authorList>
    </citation>
    <scope>NUCLEOTIDE SEQUENCE</scope>
    <source>
        <strain evidence="2">RS5133</strain>
    </source>
</reference>
<feature type="transmembrane region" description="Helical" evidence="1">
    <location>
        <begin position="33"/>
        <end position="54"/>
    </location>
</feature>
<evidence type="ECO:0000313" key="2">
    <source>
        <dbReference type="EMBL" id="GMT26316.1"/>
    </source>
</evidence>
<dbReference type="AlphaFoldDB" id="A0AAV5W6A4"/>
<organism evidence="2 3">
    <name type="scientific">Pristionchus fissidentatus</name>
    <dbReference type="NCBI Taxonomy" id="1538716"/>
    <lineage>
        <taxon>Eukaryota</taxon>
        <taxon>Metazoa</taxon>
        <taxon>Ecdysozoa</taxon>
        <taxon>Nematoda</taxon>
        <taxon>Chromadorea</taxon>
        <taxon>Rhabditida</taxon>
        <taxon>Rhabditina</taxon>
        <taxon>Diplogasteromorpha</taxon>
        <taxon>Diplogasteroidea</taxon>
        <taxon>Neodiplogasteridae</taxon>
        <taxon>Pristionchus</taxon>
    </lineage>
</organism>
<feature type="transmembrane region" description="Helical" evidence="1">
    <location>
        <begin position="134"/>
        <end position="155"/>
    </location>
</feature>
<accession>A0AAV5W6A4</accession>
<keyword evidence="3" id="KW-1185">Reference proteome</keyword>
<feature type="non-terminal residue" evidence="2">
    <location>
        <position position="1"/>
    </location>
</feature>
<evidence type="ECO:0000313" key="3">
    <source>
        <dbReference type="Proteomes" id="UP001432322"/>
    </source>
</evidence>
<keyword evidence="1" id="KW-0812">Transmembrane</keyword>
<comment type="caution">
    <text evidence="2">The sequence shown here is derived from an EMBL/GenBank/DDBJ whole genome shotgun (WGS) entry which is preliminary data.</text>
</comment>
<keyword evidence="1" id="KW-1133">Transmembrane helix</keyword>
<gene>
    <name evidence="2" type="ORF">PFISCL1PPCAC_17613</name>
</gene>
<name>A0AAV5W6A4_9BILA</name>
<sequence>AEMDKLYLIKTKEAAAHLFEADRRPFSAGLLTLDGQSLVVFCSFLNTLAYVSILYVLPEVWLSCLIGIAFCSLTVFAVCRPRSALFGVFYYFTVMSNAVAGFLSITTLLAATFMPSDALIATVPPQLQQQYESAIPYVRLILISICGANVFLCYISTAAVEHIKRANQMQLPK</sequence>
<dbReference type="EMBL" id="BTSY01000005">
    <property type="protein sequence ID" value="GMT26316.1"/>
    <property type="molecule type" value="Genomic_DNA"/>
</dbReference>